<evidence type="ECO:0000313" key="1">
    <source>
        <dbReference type="EMBL" id="MBW4330663.1"/>
    </source>
</evidence>
<dbReference type="Proteomes" id="UP001197214">
    <property type="component" value="Unassembled WGS sequence"/>
</dbReference>
<keyword evidence="2" id="KW-1185">Reference proteome</keyword>
<sequence length="116" mass="12213">MAKLLPSGRGRDGFPFAASGGYGWRSTTGGSSHRYDATCPGECPSAAGTGEIVVCATAVNPDRYRLKPLSGEYEDAAGKPLGFRLSKESTVSGKVEQVDILNAPSNRLLIDLNFGF</sequence>
<protein>
    <submittedName>
        <fullName evidence="1">Uncharacterized protein</fullName>
    </submittedName>
</protein>
<accession>A0ABS6XKD1</accession>
<proteinExistence type="predicted"/>
<dbReference type="RefSeq" id="WP_219237780.1">
    <property type="nucleotide sequence ID" value="NZ_JAHWZX010000005.1"/>
</dbReference>
<gene>
    <name evidence="1" type="ORF">KY084_07200</name>
</gene>
<dbReference type="EMBL" id="JAHWZX010000005">
    <property type="protein sequence ID" value="MBW4330663.1"/>
    <property type="molecule type" value="Genomic_DNA"/>
</dbReference>
<name>A0ABS6XKD1_9SPHN</name>
<comment type="caution">
    <text evidence="1">The sequence shown here is derived from an EMBL/GenBank/DDBJ whole genome shotgun (WGS) entry which is preliminary data.</text>
</comment>
<reference evidence="1 2" key="1">
    <citation type="submission" date="2021-07" db="EMBL/GenBank/DDBJ databases">
        <title>Stakelama flava sp. nov., a novel endophytic bacterium isolated from branch of Kandelia candel.</title>
        <authorList>
            <person name="Tuo L."/>
        </authorList>
    </citation>
    <scope>NUCLEOTIDE SEQUENCE [LARGE SCALE GENOMIC DNA]</scope>
    <source>
        <strain evidence="1 2">CBK3Z-3</strain>
    </source>
</reference>
<organism evidence="1 2">
    <name type="scientific">Stakelama flava</name>
    <dbReference type="NCBI Taxonomy" id="2860338"/>
    <lineage>
        <taxon>Bacteria</taxon>
        <taxon>Pseudomonadati</taxon>
        <taxon>Pseudomonadota</taxon>
        <taxon>Alphaproteobacteria</taxon>
        <taxon>Sphingomonadales</taxon>
        <taxon>Sphingomonadaceae</taxon>
        <taxon>Stakelama</taxon>
    </lineage>
</organism>
<evidence type="ECO:0000313" key="2">
    <source>
        <dbReference type="Proteomes" id="UP001197214"/>
    </source>
</evidence>